<gene>
    <name evidence="1" type="ORF">Tci_039971</name>
</gene>
<evidence type="ECO:0000313" key="1">
    <source>
        <dbReference type="EMBL" id="GEU67993.1"/>
    </source>
</evidence>
<dbReference type="EMBL" id="BKCJ010005668">
    <property type="protein sequence ID" value="GEU67993.1"/>
    <property type="molecule type" value="Genomic_DNA"/>
</dbReference>
<sequence>MKVGGIWEFTKVKVSCCETFESGASDRPLILEKGSYVPRANWFLRFLDNKREDGELMRLFIDEGPYKRKEIPDPNNESKTIPEPISKIIKRLMQGTDISQQKRHSRLMKEFDKFAAVEGESSESVYERFATLINLYDHVSQFEPHVNASKANKAARNHDPLALVANLNVYSSHSHASSSYSHSPQPYYVTHHSSVIDYEDDYQREIQGDAKEDKLTTAMMLLDHSTEHILLRTKDEAEVHLDEEENDFLLDNAYGDNTL</sequence>
<accession>A0A6L2M1V3</accession>
<protein>
    <submittedName>
        <fullName evidence="1">Uncharacterized protein</fullName>
    </submittedName>
</protein>
<reference evidence="1" key="1">
    <citation type="journal article" date="2019" name="Sci. Rep.">
        <title>Draft genome of Tanacetum cinerariifolium, the natural source of mosquito coil.</title>
        <authorList>
            <person name="Yamashiro T."/>
            <person name="Shiraishi A."/>
            <person name="Satake H."/>
            <person name="Nakayama K."/>
        </authorList>
    </citation>
    <scope>NUCLEOTIDE SEQUENCE</scope>
</reference>
<organism evidence="1">
    <name type="scientific">Tanacetum cinerariifolium</name>
    <name type="common">Dalmatian daisy</name>
    <name type="synonym">Chrysanthemum cinerariifolium</name>
    <dbReference type="NCBI Taxonomy" id="118510"/>
    <lineage>
        <taxon>Eukaryota</taxon>
        <taxon>Viridiplantae</taxon>
        <taxon>Streptophyta</taxon>
        <taxon>Embryophyta</taxon>
        <taxon>Tracheophyta</taxon>
        <taxon>Spermatophyta</taxon>
        <taxon>Magnoliopsida</taxon>
        <taxon>eudicotyledons</taxon>
        <taxon>Gunneridae</taxon>
        <taxon>Pentapetalae</taxon>
        <taxon>asterids</taxon>
        <taxon>campanulids</taxon>
        <taxon>Asterales</taxon>
        <taxon>Asteraceae</taxon>
        <taxon>Asteroideae</taxon>
        <taxon>Anthemideae</taxon>
        <taxon>Anthemidinae</taxon>
        <taxon>Tanacetum</taxon>
    </lineage>
</organism>
<comment type="caution">
    <text evidence="1">The sequence shown here is derived from an EMBL/GenBank/DDBJ whole genome shotgun (WGS) entry which is preliminary data.</text>
</comment>
<proteinExistence type="predicted"/>
<name>A0A6L2M1V3_TANCI</name>
<dbReference type="AlphaFoldDB" id="A0A6L2M1V3"/>